<evidence type="ECO:0000256" key="2">
    <source>
        <dbReference type="ARBA" id="ARBA00010581"/>
    </source>
</evidence>
<evidence type="ECO:0000313" key="9">
    <source>
        <dbReference type="EMBL" id="SMD33141.1"/>
    </source>
</evidence>
<dbReference type="GO" id="GO:0005886">
    <property type="term" value="C:plasma membrane"/>
    <property type="evidence" value="ECO:0007669"/>
    <property type="project" value="UniProtKB-SubCell"/>
</dbReference>
<evidence type="ECO:0000259" key="8">
    <source>
        <dbReference type="PROSITE" id="PS50253"/>
    </source>
</evidence>
<dbReference type="PANTHER" id="PTHR11403">
    <property type="entry name" value="CYTOCHROME C OXIDASE SUBUNIT III"/>
    <property type="match status" value="1"/>
</dbReference>
<feature type="transmembrane region" description="Helical" evidence="7">
    <location>
        <begin position="56"/>
        <end position="79"/>
    </location>
</feature>
<gene>
    <name evidence="9" type="ORF">SAMN04488029_1506</name>
</gene>
<dbReference type="InterPro" id="IPR000298">
    <property type="entry name" value="Cyt_c_oxidase-like_su3"/>
</dbReference>
<dbReference type="PROSITE" id="PS50253">
    <property type="entry name" value="COX3"/>
    <property type="match status" value="1"/>
</dbReference>
<name>A0A1W2G976_REIFA</name>
<evidence type="ECO:0000256" key="4">
    <source>
        <dbReference type="ARBA" id="ARBA00022989"/>
    </source>
</evidence>
<dbReference type="PANTHER" id="PTHR11403:SF10">
    <property type="entry name" value="CYTOCHROME C OXIDASE"/>
    <property type="match status" value="1"/>
</dbReference>
<keyword evidence="10" id="KW-1185">Reference proteome</keyword>
<accession>A0A1W2G976</accession>
<dbReference type="Gene3D" id="1.20.120.80">
    <property type="entry name" value="Cytochrome c oxidase, subunit III, four-helix bundle"/>
    <property type="match status" value="1"/>
</dbReference>
<feature type="transmembrane region" description="Helical" evidence="7">
    <location>
        <begin position="129"/>
        <end position="156"/>
    </location>
</feature>
<evidence type="ECO:0000256" key="3">
    <source>
        <dbReference type="ARBA" id="ARBA00022692"/>
    </source>
</evidence>
<evidence type="ECO:0000256" key="5">
    <source>
        <dbReference type="ARBA" id="ARBA00023136"/>
    </source>
</evidence>
<dbReference type="InterPro" id="IPR035973">
    <property type="entry name" value="Cyt_c_oxidase_su3-like_sf"/>
</dbReference>
<dbReference type="OrthoDB" id="679789at2"/>
<feature type="domain" description="Heme-copper oxidase subunit III family profile" evidence="8">
    <location>
        <begin position="1"/>
        <end position="193"/>
    </location>
</feature>
<dbReference type="RefSeq" id="WP_084371816.1">
    <property type="nucleotide sequence ID" value="NZ_FWYF01000001.1"/>
</dbReference>
<keyword evidence="5 7" id="KW-0472">Membrane</keyword>
<dbReference type="EMBL" id="FWYF01000001">
    <property type="protein sequence ID" value="SMD33141.1"/>
    <property type="molecule type" value="Genomic_DNA"/>
</dbReference>
<keyword evidence="4 7" id="KW-1133">Transmembrane helix</keyword>
<dbReference type="GO" id="GO:0004129">
    <property type="term" value="F:cytochrome-c oxidase activity"/>
    <property type="evidence" value="ECO:0007669"/>
    <property type="project" value="InterPro"/>
</dbReference>
<dbReference type="Proteomes" id="UP000192472">
    <property type="component" value="Unassembled WGS sequence"/>
</dbReference>
<dbReference type="GO" id="GO:0019646">
    <property type="term" value="P:aerobic electron transport chain"/>
    <property type="evidence" value="ECO:0007669"/>
    <property type="project" value="InterPro"/>
</dbReference>
<feature type="transmembrane region" description="Helical" evidence="7">
    <location>
        <begin position="168"/>
        <end position="189"/>
    </location>
</feature>
<proteinExistence type="inferred from homology"/>
<sequence>MNAAMSLKKDKGTQFRMHPKKFALWLFMVSVVMLFAALTSAYVVKQSDGVWLDFELPMVFDMTSIIIVASSVVMQLAYYFAKKDEIVKMRIMLLLTAVSGIGFLIGQYLGWQALVEQGVYFVGNPAGSFLYVLTGVHGFHLISALIFIAVVAVAAFKYKVHSKSLDQLEMCATYWHFLGGLWLYLYLFLTLNH</sequence>
<organism evidence="9 10">
    <name type="scientific">Reichenbachiella faecimaris</name>
    <dbReference type="NCBI Taxonomy" id="692418"/>
    <lineage>
        <taxon>Bacteria</taxon>
        <taxon>Pseudomonadati</taxon>
        <taxon>Bacteroidota</taxon>
        <taxon>Cytophagia</taxon>
        <taxon>Cytophagales</taxon>
        <taxon>Reichenbachiellaceae</taxon>
        <taxon>Reichenbachiella</taxon>
    </lineage>
</organism>
<comment type="subcellular location">
    <subcellularLocation>
        <location evidence="6">Cell membrane</location>
        <topology evidence="6">Multi-pass membrane protein</topology>
    </subcellularLocation>
    <subcellularLocation>
        <location evidence="1">Membrane</location>
        <topology evidence="1">Multi-pass membrane protein</topology>
    </subcellularLocation>
</comment>
<dbReference type="SUPFAM" id="SSF81452">
    <property type="entry name" value="Cytochrome c oxidase subunit III-like"/>
    <property type="match status" value="1"/>
</dbReference>
<dbReference type="InterPro" id="IPR013833">
    <property type="entry name" value="Cyt_c_oxidase_su3_a-hlx"/>
</dbReference>
<evidence type="ECO:0000256" key="6">
    <source>
        <dbReference type="RuleBase" id="RU003376"/>
    </source>
</evidence>
<dbReference type="InterPro" id="IPR024791">
    <property type="entry name" value="Cyt_c/ubiquinol_Oxase_su3"/>
</dbReference>
<keyword evidence="3 6" id="KW-0812">Transmembrane</keyword>
<feature type="transmembrane region" description="Helical" evidence="7">
    <location>
        <begin position="21"/>
        <end position="44"/>
    </location>
</feature>
<evidence type="ECO:0000313" key="10">
    <source>
        <dbReference type="Proteomes" id="UP000192472"/>
    </source>
</evidence>
<dbReference type="AlphaFoldDB" id="A0A1W2G976"/>
<dbReference type="STRING" id="692418.SAMN04488029_1506"/>
<feature type="transmembrane region" description="Helical" evidence="7">
    <location>
        <begin position="91"/>
        <end position="109"/>
    </location>
</feature>
<dbReference type="Pfam" id="PF00510">
    <property type="entry name" value="COX3"/>
    <property type="match status" value="1"/>
</dbReference>
<evidence type="ECO:0000256" key="7">
    <source>
        <dbReference type="SAM" id="Phobius"/>
    </source>
</evidence>
<comment type="similarity">
    <text evidence="2 6">Belongs to the cytochrome c oxidase subunit 3 family.</text>
</comment>
<reference evidence="9 10" key="1">
    <citation type="submission" date="2017-04" db="EMBL/GenBank/DDBJ databases">
        <authorList>
            <person name="Afonso C.L."/>
            <person name="Miller P.J."/>
            <person name="Scott M.A."/>
            <person name="Spackman E."/>
            <person name="Goraichik I."/>
            <person name="Dimitrov K.M."/>
            <person name="Suarez D.L."/>
            <person name="Swayne D.E."/>
        </authorList>
    </citation>
    <scope>NUCLEOTIDE SEQUENCE [LARGE SCALE GENOMIC DNA]</scope>
    <source>
        <strain evidence="9 10">DSM 26133</strain>
    </source>
</reference>
<evidence type="ECO:0000256" key="1">
    <source>
        <dbReference type="ARBA" id="ARBA00004141"/>
    </source>
</evidence>
<protein>
    <submittedName>
        <fullName evidence="9">Cytochrome c oxidase subunit 3</fullName>
    </submittedName>
</protein>